<comment type="caution">
    <text evidence="2">The sequence shown here is derived from an EMBL/GenBank/DDBJ whole genome shotgun (WGS) entry which is preliminary data.</text>
</comment>
<reference evidence="2 3" key="1">
    <citation type="journal article" date="2024" name="BMC Genomics">
        <title>De novo assembly and annotation of Popillia japonica's genome with initial clues to its potential as an invasive pest.</title>
        <authorList>
            <person name="Cucini C."/>
            <person name="Boschi S."/>
            <person name="Funari R."/>
            <person name="Cardaioli E."/>
            <person name="Iannotti N."/>
            <person name="Marturano G."/>
            <person name="Paoli F."/>
            <person name="Bruttini M."/>
            <person name="Carapelli A."/>
            <person name="Frati F."/>
            <person name="Nardi F."/>
        </authorList>
    </citation>
    <scope>NUCLEOTIDE SEQUENCE [LARGE SCALE GENOMIC DNA]</scope>
    <source>
        <strain evidence="2">DMR45628</strain>
    </source>
</reference>
<organism evidence="2 3">
    <name type="scientific">Popillia japonica</name>
    <name type="common">Japanese beetle</name>
    <dbReference type="NCBI Taxonomy" id="7064"/>
    <lineage>
        <taxon>Eukaryota</taxon>
        <taxon>Metazoa</taxon>
        <taxon>Ecdysozoa</taxon>
        <taxon>Arthropoda</taxon>
        <taxon>Hexapoda</taxon>
        <taxon>Insecta</taxon>
        <taxon>Pterygota</taxon>
        <taxon>Neoptera</taxon>
        <taxon>Endopterygota</taxon>
        <taxon>Coleoptera</taxon>
        <taxon>Polyphaga</taxon>
        <taxon>Scarabaeiformia</taxon>
        <taxon>Scarabaeidae</taxon>
        <taxon>Rutelinae</taxon>
        <taxon>Popillia</taxon>
    </lineage>
</organism>
<feature type="compositionally biased region" description="Basic and acidic residues" evidence="1">
    <location>
        <begin position="1"/>
        <end position="14"/>
    </location>
</feature>
<keyword evidence="3" id="KW-1185">Reference proteome</keyword>
<dbReference type="AlphaFoldDB" id="A0AAW1LSF4"/>
<gene>
    <name evidence="2" type="ORF">QE152_g10194</name>
</gene>
<feature type="region of interest" description="Disordered" evidence="1">
    <location>
        <begin position="1"/>
        <end position="22"/>
    </location>
</feature>
<protein>
    <submittedName>
        <fullName evidence="2">Uncharacterized protein</fullName>
    </submittedName>
</protein>
<dbReference type="EMBL" id="JASPKY010000091">
    <property type="protein sequence ID" value="KAK9738067.1"/>
    <property type="molecule type" value="Genomic_DNA"/>
</dbReference>
<proteinExistence type="predicted"/>
<evidence type="ECO:0000313" key="2">
    <source>
        <dbReference type="EMBL" id="KAK9738067.1"/>
    </source>
</evidence>
<evidence type="ECO:0000313" key="3">
    <source>
        <dbReference type="Proteomes" id="UP001458880"/>
    </source>
</evidence>
<name>A0AAW1LSF4_POPJA</name>
<sequence>MVRRRTGEDLDREILGTPSRATTQEASSALQRIRQRSDLCRIDSRSPTPQCTFSILLTATFDGPAMGSNCICAKLSSLWVGTIGISSEVVNILFVGSFLVFLGETKTKIVGTASCFNFLDPSTRVFSHIVSSKYASQRTEAFVGFQPSLLTLPAHIFLLAESLRNFFIRKPFSDLLVQP</sequence>
<dbReference type="Proteomes" id="UP001458880">
    <property type="component" value="Unassembled WGS sequence"/>
</dbReference>
<accession>A0AAW1LSF4</accession>
<evidence type="ECO:0000256" key="1">
    <source>
        <dbReference type="SAM" id="MobiDB-lite"/>
    </source>
</evidence>